<keyword evidence="3 6" id="KW-0812">Transmembrane</keyword>
<dbReference type="Proteomes" id="UP001154322">
    <property type="component" value="Unassembled WGS sequence"/>
</dbReference>
<accession>A0ABN8U635</accession>
<comment type="caution">
    <text evidence="7">The sequence shown here is derived from an EMBL/GenBank/DDBJ whole genome shotgun (WGS) entry which is preliminary data.</text>
</comment>
<reference evidence="7" key="1">
    <citation type="submission" date="2022-06" db="EMBL/GenBank/DDBJ databases">
        <authorList>
            <person name="Dietemann V."/>
            <person name="Ory F."/>
            <person name="Dainat B."/>
            <person name="Oberhansli S."/>
        </authorList>
    </citation>
    <scope>NUCLEOTIDE SEQUENCE</scope>
    <source>
        <strain evidence="7">Ena-SAMPLE-TAB-26-04-2022-14:26:32:270-5432</strain>
    </source>
</reference>
<protein>
    <submittedName>
        <fullName evidence="7">Cytochrome c oxidase assembly protein</fullName>
    </submittedName>
</protein>
<feature type="transmembrane region" description="Helical" evidence="6">
    <location>
        <begin position="154"/>
        <end position="178"/>
    </location>
</feature>
<sequence length="265" mass="29615">MPSHHHLDSGWTLELWAAGLWALLALLYSAAAVVSGHKHKPWPLYRHQCWHAGLACAAAAVAGPIAERAHDDFTAHMIGHLLLGMLAPLLIALASPMRLLLRTLPVAYSRRISGILKTRFIRLLHDPVVAAVLNVGGLWALYTTDMYSWMQHNVIVHALVHLHLFLAGYLFTVSIVYIDPMPYRTSFMYRAIVLVTAMGGHAVLSKYMYARPPAGVPAAQAEAGSMLMYYGGDVIEIMLVSLFCWQWFKASRPRMLVPEHILYRK</sequence>
<keyword evidence="2" id="KW-1003">Cell membrane</keyword>
<dbReference type="EMBL" id="CALYLO010000005">
    <property type="protein sequence ID" value="CAH8246508.1"/>
    <property type="molecule type" value="Genomic_DNA"/>
</dbReference>
<dbReference type="Pfam" id="PF09678">
    <property type="entry name" value="Caa3_CtaG"/>
    <property type="match status" value="1"/>
</dbReference>
<evidence type="ECO:0000313" key="8">
    <source>
        <dbReference type="Proteomes" id="UP001154322"/>
    </source>
</evidence>
<evidence type="ECO:0000256" key="5">
    <source>
        <dbReference type="ARBA" id="ARBA00023136"/>
    </source>
</evidence>
<feature type="transmembrane region" description="Helical" evidence="6">
    <location>
        <begin position="78"/>
        <end position="101"/>
    </location>
</feature>
<organism evidence="7 8">
    <name type="scientific">Paenibacillus melissococcoides</name>
    <dbReference type="NCBI Taxonomy" id="2912268"/>
    <lineage>
        <taxon>Bacteria</taxon>
        <taxon>Bacillati</taxon>
        <taxon>Bacillota</taxon>
        <taxon>Bacilli</taxon>
        <taxon>Bacillales</taxon>
        <taxon>Paenibacillaceae</taxon>
        <taxon>Paenibacillus</taxon>
    </lineage>
</organism>
<name>A0ABN8U635_9BACL</name>
<comment type="subcellular location">
    <subcellularLocation>
        <location evidence="1">Cell membrane</location>
        <topology evidence="1">Multi-pass membrane protein</topology>
    </subcellularLocation>
</comment>
<evidence type="ECO:0000256" key="3">
    <source>
        <dbReference type="ARBA" id="ARBA00022692"/>
    </source>
</evidence>
<keyword evidence="4 6" id="KW-1133">Transmembrane helix</keyword>
<feature type="transmembrane region" description="Helical" evidence="6">
    <location>
        <begin position="122"/>
        <end position="142"/>
    </location>
</feature>
<evidence type="ECO:0000313" key="7">
    <source>
        <dbReference type="EMBL" id="CAH8246508.1"/>
    </source>
</evidence>
<feature type="transmembrane region" description="Helical" evidence="6">
    <location>
        <begin position="187"/>
        <end position="207"/>
    </location>
</feature>
<gene>
    <name evidence="7" type="ORF">WJ0W_003743</name>
</gene>
<evidence type="ECO:0000256" key="1">
    <source>
        <dbReference type="ARBA" id="ARBA00004651"/>
    </source>
</evidence>
<keyword evidence="8" id="KW-1185">Reference proteome</keyword>
<keyword evidence="5 6" id="KW-0472">Membrane</keyword>
<feature type="transmembrane region" description="Helical" evidence="6">
    <location>
        <begin position="227"/>
        <end position="248"/>
    </location>
</feature>
<feature type="transmembrane region" description="Helical" evidence="6">
    <location>
        <begin position="15"/>
        <end position="37"/>
    </location>
</feature>
<proteinExistence type="predicted"/>
<evidence type="ECO:0000256" key="2">
    <source>
        <dbReference type="ARBA" id="ARBA00022475"/>
    </source>
</evidence>
<dbReference type="RefSeq" id="WP_213428114.1">
    <property type="nucleotide sequence ID" value="NZ_AP031286.1"/>
</dbReference>
<evidence type="ECO:0000256" key="4">
    <source>
        <dbReference type="ARBA" id="ARBA00022989"/>
    </source>
</evidence>
<dbReference type="InterPro" id="IPR019108">
    <property type="entry name" value="Caa3_assmbl_CtaG-rel"/>
</dbReference>
<evidence type="ECO:0000256" key="6">
    <source>
        <dbReference type="SAM" id="Phobius"/>
    </source>
</evidence>
<feature type="transmembrane region" description="Helical" evidence="6">
    <location>
        <begin position="49"/>
        <end position="66"/>
    </location>
</feature>